<feature type="region of interest" description="Disordered" evidence="1">
    <location>
        <begin position="20"/>
        <end position="46"/>
    </location>
</feature>
<reference evidence="2" key="1">
    <citation type="submission" date="2020-07" db="EMBL/GenBank/DDBJ databases">
        <title>Huge and variable diversity of episymbiotic CPR bacteria and DPANN archaea in groundwater ecosystems.</title>
        <authorList>
            <person name="He C.Y."/>
            <person name="Keren R."/>
            <person name="Whittaker M."/>
            <person name="Farag I.F."/>
            <person name="Doudna J."/>
            <person name="Cate J.H.D."/>
            <person name="Banfield J.F."/>
        </authorList>
    </citation>
    <scope>NUCLEOTIDE SEQUENCE</scope>
    <source>
        <strain evidence="2">NC_groundwater_1225_Ag_S-0.1um_56_177</strain>
    </source>
</reference>
<comment type="caution">
    <text evidence="2">The sequence shown here is derived from an EMBL/GenBank/DDBJ whole genome shotgun (WGS) entry which is preliminary data.</text>
</comment>
<proteinExistence type="predicted"/>
<dbReference type="AlphaFoldDB" id="A0A932YX59"/>
<evidence type="ECO:0000313" key="3">
    <source>
        <dbReference type="Proteomes" id="UP000756703"/>
    </source>
</evidence>
<accession>A0A932YX59</accession>
<dbReference type="Proteomes" id="UP000756703">
    <property type="component" value="Unassembled WGS sequence"/>
</dbReference>
<organism evidence="2 3">
    <name type="scientific">Candidatus Sungiibacteriota bacterium</name>
    <dbReference type="NCBI Taxonomy" id="2750080"/>
    <lineage>
        <taxon>Bacteria</taxon>
        <taxon>Candidatus Sungiibacteriota</taxon>
    </lineage>
</organism>
<evidence type="ECO:0000256" key="1">
    <source>
        <dbReference type="SAM" id="MobiDB-lite"/>
    </source>
</evidence>
<sequence length="46" mass="5415">MKSDYSEKNPHRHNVQFIEEQNRIGRDITPAAPKWQDGSANARHKR</sequence>
<gene>
    <name evidence="2" type="ORF">HY473_00235</name>
</gene>
<protein>
    <submittedName>
        <fullName evidence="2">Uncharacterized protein</fullName>
    </submittedName>
</protein>
<dbReference type="EMBL" id="JACQMI010000002">
    <property type="protein sequence ID" value="MBI4132514.1"/>
    <property type="molecule type" value="Genomic_DNA"/>
</dbReference>
<evidence type="ECO:0000313" key="2">
    <source>
        <dbReference type="EMBL" id="MBI4132514.1"/>
    </source>
</evidence>
<name>A0A932YX59_9BACT</name>